<feature type="transmembrane region" description="Helical" evidence="2">
    <location>
        <begin position="53"/>
        <end position="71"/>
    </location>
</feature>
<evidence type="ECO:0000313" key="4">
    <source>
        <dbReference type="Proteomes" id="UP000054350"/>
    </source>
</evidence>
<dbReference type="EMBL" id="GG745331">
    <property type="protein sequence ID" value="KNE56986.1"/>
    <property type="molecule type" value="Genomic_DNA"/>
</dbReference>
<dbReference type="OrthoDB" id="5340910at2759"/>
<organism evidence="3 4">
    <name type="scientific">Allomyces macrogynus (strain ATCC 38327)</name>
    <name type="common">Allomyces javanicus var. macrogynus</name>
    <dbReference type="NCBI Taxonomy" id="578462"/>
    <lineage>
        <taxon>Eukaryota</taxon>
        <taxon>Fungi</taxon>
        <taxon>Fungi incertae sedis</taxon>
        <taxon>Blastocladiomycota</taxon>
        <taxon>Blastocladiomycetes</taxon>
        <taxon>Blastocladiales</taxon>
        <taxon>Blastocladiaceae</taxon>
        <taxon>Allomyces</taxon>
    </lineage>
</organism>
<dbReference type="Proteomes" id="UP000054350">
    <property type="component" value="Unassembled WGS sequence"/>
</dbReference>
<name>A0A0L0S3L0_ALLM3</name>
<keyword evidence="4" id="KW-1185">Reference proteome</keyword>
<sequence>MAKKKAQEQVSADKDKPDARHGLVLRLANVVATAIFCRAAYARYSRGYDAETAQWVAFYVMCAINTLANVFPKSPVDPPYMIAYLIGIYNTLGSLQADGIMTPHGLVAPGGAPVAPLDGSAPAASGTTLQAVFDLSTSGGRDRSAVVMTLYWLFLGRVMPRVLSYMLVVGAVAITAAAVSLPAFGYTTLADCGMLPPGHAPVDGGMCAGGAPRTCPFTGKTVTLHDAKPTVEDKCPKGKCKVPGRGDQECIHLGSTNVCGSFVGNYVPLNVSDYFRKRMPTKRYYNIPNLDSAAMFDNLWSTSEDYGFMGKYSDDYMRHIAGCAIPNQRWFKTWFCADLLDHFVDNPCTKPSNFTICADTFTERADSVSADLGNSTACLVGNEGRTLGKIYVSQLKGYSKLSKDANCVSGAATEANDRTLKQCGYTSTWTACNKGCKDVTPEQCARAIREAQNAPAASSSCDQNDVTCNGKGSSKVGMIVGIVVAVFVVIALAVLYHIRLRKTGGEEKPVPAAPEPEVPAAAPAPVARQ</sequence>
<evidence type="ECO:0000256" key="1">
    <source>
        <dbReference type="SAM" id="MobiDB-lite"/>
    </source>
</evidence>
<gene>
    <name evidence="3" type="ORF">AMAG_02749</name>
</gene>
<feature type="region of interest" description="Disordered" evidence="1">
    <location>
        <begin position="505"/>
        <end position="529"/>
    </location>
</feature>
<reference evidence="4" key="2">
    <citation type="submission" date="2009-11" db="EMBL/GenBank/DDBJ databases">
        <title>The Genome Sequence of Allomyces macrogynus strain ATCC 38327.</title>
        <authorList>
            <consortium name="The Broad Institute Genome Sequencing Platform"/>
            <person name="Russ C."/>
            <person name="Cuomo C."/>
            <person name="Shea T."/>
            <person name="Young S.K."/>
            <person name="Zeng Q."/>
            <person name="Koehrsen M."/>
            <person name="Haas B."/>
            <person name="Borodovsky M."/>
            <person name="Guigo R."/>
            <person name="Alvarado L."/>
            <person name="Berlin A."/>
            <person name="Borenstein D."/>
            <person name="Chen Z."/>
            <person name="Engels R."/>
            <person name="Freedman E."/>
            <person name="Gellesch M."/>
            <person name="Goldberg J."/>
            <person name="Griggs A."/>
            <person name="Gujja S."/>
            <person name="Heiman D."/>
            <person name="Hepburn T."/>
            <person name="Howarth C."/>
            <person name="Jen D."/>
            <person name="Larson L."/>
            <person name="Lewis B."/>
            <person name="Mehta T."/>
            <person name="Park D."/>
            <person name="Pearson M."/>
            <person name="Roberts A."/>
            <person name="Saif S."/>
            <person name="Shenoy N."/>
            <person name="Sisk P."/>
            <person name="Stolte C."/>
            <person name="Sykes S."/>
            <person name="Walk T."/>
            <person name="White J."/>
            <person name="Yandava C."/>
            <person name="Burger G."/>
            <person name="Gray M.W."/>
            <person name="Holland P.W.H."/>
            <person name="King N."/>
            <person name="Lang F.B.F."/>
            <person name="Roger A.J."/>
            <person name="Ruiz-Trillo I."/>
            <person name="Lander E."/>
            <person name="Nusbaum C."/>
        </authorList>
    </citation>
    <scope>NUCLEOTIDE SEQUENCE [LARGE SCALE GENOMIC DNA]</scope>
    <source>
        <strain evidence="4">ATCC 38327</strain>
    </source>
</reference>
<proteinExistence type="predicted"/>
<reference evidence="3 4" key="1">
    <citation type="submission" date="2009-11" db="EMBL/GenBank/DDBJ databases">
        <title>Annotation of Allomyces macrogynus ATCC 38327.</title>
        <authorList>
            <consortium name="The Broad Institute Genome Sequencing Platform"/>
            <person name="Russ C."/>
            <person name="Cuomo C."/>
            <person name="Burger G."/>
            <person name="Gray M.W."/>
            <person name="Holland P.W.H."/>
            <person name="King N."/>
            <person name="Lang F.B.F."/>
            <person name="Roger A.J."/>
            <person name="Ruiz-Trillo I."/>
            <person name="Young S.K."/>
            <person name="Zeng Q."/>
            <person name="Gargeya S."/>
            <person name="Fitzgerald M."/>
            <person name="Haas B."/>
            <person name="Abouelleil A."/>
            <person name="Alvarado L."/>
            <person name="Arachchi H.M."/>
            <person name="Berlin A."/>
            <person name="Chapman S.B."/>
            <person name="Gearin G."/>
            <person name="Goldberg J."/>
            <person name="Griggs A."/>
            <person name="Gujja S."/>
            <person name="Hansen M."/>
            <person name="Heiman D."/>
            <person name="Howarth C."/>
            <person name="Larimer J."/>
            <person name="Lui A."/>
            <person name="MacDonald P.J.P."/>
            <person name="McCowen C."/>
            <person name="Montmayeur A."/>
            <person name="Murphy C."/>
            <person name="Neiman D."/>
            <person name="Pearson M."/>
            <person name="Priest M."/>
            <person name="Roberts A."/>
            <person name="Saif S."/>
            <person name="Shea T."/>
            <person name="Sisk P."/>
            <person name="Stolte C."/>
            <person name="Sykes S."/>
            <person name="Wortman J."/>
            <person name="Nusbaum C."/>
            <person name="Birren B."/>
        </authorList>
    </citation>
    <scope>NUCLEOTIDE SEQUENCE [LARGE SCALE GENOMIC DNA]</scope>
    <source>
        <strain evidence="3 4">ATCC 38327</strain>
    </source>
</reference>
<feature type="compositionally biased region" description="Low complexity" evidence="1">
    <location>
        <begin position="518"/>
        <end position="529"/>
    </location>
</feature>
<keyword evidence="2" id="KW-1133">Transmembrane helix</keyword>
<feature type="transmembrane region" description="Helical" evidence="2">
    <location>
        <begin position="162"/>
        <end position="186"/>
    </location>
</feature>
<protein>
    <submittedName>
        <fullName evidence="3">Uncharacterized protein</fullName>
    </submittedName>
</protein>
<accession>A0A0L0S3L0</accession>
<feature type="transmembrane region" description="Helical" evidence="2">
    <location>
        <begin position="23"/>
        <end position="41"/>
    </location>
</feature>
<dbReference type="AlphaFoldDB" id="A0A0L0S3L0"/>
<keyword evidence="2" id="KW-0472">Membrane</keyword>
<dbReference type="VEuPathDB" id="FungiDB:AMAG_02749"/>
<evidence type="ECO:0000256" key="2">
    <source>
        <dbReference type="SAM" id="Phobius"/>
    </source>
</evidence>
<evidence type="ECO:0000313" key="3">
    <source>
        <dbReference type="EMBL" id="KNE56986.1"/>
    </source>
</evidence>
<keyword evidence="2" id="KW-0812">Transmembrane</keyword>
<feature type="transmembrane region" description="Helical" evidence="2">
    <location>
        <begin position="476"/>
        <end position="498"/>
    </location>
</feature>